<evidence type="ECO:0000259" key="2">
    <source>
        <dbReference type="Pfam" id="PF13360"/>
    </source>
</evidence>
<keyword evidence="1" id="KW-0472">Membrane</keyword>
<protein>
    <submittedName>
        <fullName evidence="3">PQQ-binding-like beta-propeller repeat protein</fullName>
    </submittedName>
</protein>
<dbReference type="Gene3D" id="2.130.10.10">
    <property type="entry name" value="YVTN repeat-like/Quinoprotein amine dehydrogenase"/>
    <property type="match status" value="1"/>
</dbReference>
<dbReference type="InterPro" id="IPR015943">
    <property type="entry name" value="WD40/YVTN_repeat-like_dom_sf"/>
</dbReference>
<feature type="transmembrane region" description="Helical" evidence="1">
    <location>
        <begin position="95"/>
        <end position="117"/>
    </location>
</feature>
<organism evidence="3 4">
    <name type="scientific">Nocardia halotolerans</name>
    <dbReference type="NCBI Taxonomy" id="1755878"/>
    <lineage>
        <taxon>Bacteria</taxon>
        <taxon>Bacillati</taxon>
        <taxon>Actinomycetota</taxon>
        <taxon>Actinomycetes</taxon>
        <taxon>Mycobacteriales</taxon>
        <taxon>Nocardiaceae</taxon>
        <taxon>Nocardia</taxon>
    </lineage>
</organism>
<dbReference type="SUPFAM" id="SSF50998">
    <property type="entry name" value="Quinoprotein alcohol dehydrogenase-like"/>
    <property type="match status" value="1"/>
</dbReference>
<feature type="transmembrane region" description="Helical" evidence="1">
    <location>
        <begin position="61"/>
        <end position="83"/>
    </location>
</feature>
<dbReference type="RefSeq" id="WP_378561016.1">
    <property type="nucleotide sequence ID" value="NZ_JBHSDL010000014.1"/>
</dbReference>
<evidence type="ECO:0000313" key="4">
    <source>
        <dbReference type="Proteomes" id="UP001595844"/>
    </source>
</evidence>
<feature type="transmembrane region" description="Helical" evidence="1">
    <location>
        <begin position="137"/>
        <end position="159"/>
    </location>
</feature>
<dbReference type="PANTHER" id="PTHR34512:SF30">
    <property type="entry name" value="OUTER MEMBRANE PROTEIN ASSEMBLY FACTOR BAMB"/>
    <property type="match status" value="1"/>
</dbReference>
<accession>A0ABV8VHS8</accession>
<keyword evidence="4" id="KW-1185">Reference proteome</keyword>
<dbReference type="Pfam" id="PF13360">
    <property type="entry name" value="PQQ_2"/>
    <property type="match status" value="1"/>
</dbReference>
<gene>
    <name evidence="3" type="ORF">ACFO5K_13015</name>
</gene>
<keyword evidence="1" id="KW-0812">Transmembrane</keyword>
<reference evidence="4" key="1">
    <citation type="journal article" date="2019" name="Int. J. Syst. Evol. Microbiol.">
        <title>The Global Catalogue of Microorganisms (GCM) 10K type strain sequencing project: providing services to taxonomists for standard genome sequencing and annotation.</title>
        <authorList>
            <consortium name="The Broad Institute Genomics Platform"/>
            <consortium name="The Broad Institute Genome Sequencing Center for Infectious Disease"/>
            <person name="Wu L."/>
            <person name="Ma J."/>
        </authorList>
    </citation>
    <scope>NUCLEOTIDE SEQUENCE [LARGE SCALE GENOMIC DNA]</scope>
    <source>
        <strain evidence="4">IBRC-M 10490</strain>
    </source>
</reference>
<name>A0ABV8VHS8_9NOCA</name>
<dbReference type="EMBL" id="JBHSDL010000014">
    <property type="protein sequence ID" value="MFC4375019.1"/>
    <property type="molecule type" value="Genomic_DNA"/>
</dbReference>
<sequence length="561" mass="58499">MNNTTSSVRPQGFSRQLAAAAILGGALLVGGIGLAVYSLVFAAGNPFAPHIASEDLTGKQLGLFGVVIGTAALLILAATLRWSVSLRAAGIGNPFPVIMVAVLGIEILVTVDLGIRATVERVFGSYTAYPELPTAVAAWYLVIVGSAFALAVTCAPPALGALSARTGATCAAVGVLVCALATGFALRAGDDSRFSDHRTASATAIAPVPESLGTEKFRVDLTAAAVVVGGNGFIVGSIEGLTAYDGATGAPRWHHLRPEAATHGVRHNPRYLQSIPSENVVVSYWNNWGWLAFDASTGEKLWSDAQFSADAGPQKPFGDFNTHPQPLLIRETGPSFVRYDARTGQQMWSSPTDESCRDMAPKIAVTTRAIYQVSMCNGSLSTRTTIVAFDPATGSVRTEREITHPANRAPRLTVVDEVVSIEWRAAAGAHSHLRFSSPAQLSTATPSESFTLIAADLSAGTLVGEPGDGPVVVSETGGPSRSLPADSRTPVRDHEVVLLASELVVISAGELQTWRRGDLSPSSAGPALRSCSPYEVTSAPGVVLVFCANADATTRMVGFAP</sequence>
<evidence type="ECO:0000256" key="1">
    <source>
        <dbReference type="SAM" id="Phobius"/>
    </source>
</evidence>
<dbReference type="PANTHER" id="PTHR34512">
    <property type="entry name" value="CELL SURFACE PROTEIN"/>
    <property type="match status" value="1"/>
</dbReference>
<dbReference type="Proteomes" id="UP001595844">
    <property type="component" value="Unassembled WGS sequence"/>
</dbReference>
<feature type="transmembrane region" description="Helical" evidence="1">
    <location>
        <begin position="166"/>
        <end position="186"/>
    </location>
</feature>
<dbReference type="InterPro" id="IPR011047">
    <property type="entry name" value="Quinoprotein_ADH-like_sf"/>
</dbReference>
<feature type="domain" description="Pyrrolo-quinoline quinone repeat" evidence="2">
    <location>
        <begin position="291"/>
        <end position="409"/>
    </location>
</feature>
<evidence type="ECO:0000313" key="3">
    <source>
        <dbReference type="EMBL" id="MFC4375019.1"/>
    </source>
</evidence>
<comment type="caution">
    <text evidence="3">The sequence shown here is derived from an EMBL/GenBank/DDBJ whole genome shotgun (WGS) entry which is preliminary data.</text>
</comment>
<dbReference type="InterPro" id="IPR002372">
    <property type="entry name" value="PQQ_rpt_dom"/>
</dbReference>
<feature type="transmembrane region" description="Helical" evidence="1">
    <location>
        <begin position="17"/>
        <end position="41"/>
    </location>
</feature>
<proteinExistence type="predicted"/>
<keyword evidence="1" id="KW-1133">Transmembrane helix</keyword>